<evidence type="ECO:0000256" key="7">
    <source>
        <dbReference type="ARBA" id="ARBA00048743"/>
    </source>
</evidence>
<keyword evidence="3 8" id="KW-0545">Nucleotide biosynthesis</keyword>
<protein>
    <recommendedName>
        <fullName evidence="8">Thymidylate kinase</fullName>
        <ecNumber evidence="8">2.7.4.9</ecNumber>
    </recommendedName>
    <alternativeName>
        <fullName evidence="8">dTMP kinase</fullName>
    </alternativeName>
</protein>
<gene>
    <name evidence="8" type="primary">tmk</name>
    <name evidence="10" type="ORF">A3A21_03655</name>
</gene>
<evidence type="ECO:0000256" key="2">
    <source>
        <dbReference type="ARBA" id="ARBA00022679"/>
    </source>
</evidence>
<dbReference type="Proteomes" id="UP000176996">
    <property type="component" value="Unassembled WGS sequence"/>
</dbReference>
<dbReference type="GO" id="GO:0004798">
    <property type="term" value="F:dTMP kinase activity"/>
    <property type="evidence" value="ECO:0007669"/>
    <property type="project" value="UniProtKB-UniRule"/>
</dbReference>
<comment type="similarity">
    <text evidence="1 8">Belongs to the thymidylate kinase family.</text>
</comment>
<dbReference type="InterPro" id="IPR039430">
    <property type="entry name" value="Thymidylate_kin-like_dom"/>
</dbReference>
<dbReference type="EMBL" id="MFKK01000007">
    <property type="protein sequence ID" value="OGG42103.1"/>
    <property type="molecule type" value="Genomic_DNA"/>
</dbReference>
<dbReference type="Pfam" id="PF02223">
    <property type="entry name" value="Thymidylate_kin"/>
    <property type="match status" value="1"/>
</dbReference>
<proteinExistence type="inferred from homology"/>
<dbReference type="NCBIfam" id="TIGR00041">
    <property type="entry name" value="DTMP_kinase"/>
    <property type="match status" value="1"/>
</dbReference>
<dbReference type="HAMAP" id="MF_00165">
    <property type="entry name" value="Thymidylate_kinase"/>
    <property type="match status" value="1"/>
</dbReference>
<dbReference type="GO" id="GO:0006233">
    <property type="term" value="P:dTDP biosynthetic process"/>
    <property type="evidence" value="ECO:0007669"/>
    <property type="project" value="InterPro"/>
</dbReference>
<comment type="function">
    <text evidence="8">Phosphorylation of dTMP to form dTDP in both de novo and salvage pathways of dTTP synthesis.</text>
</comment>
<comment type="caution">
    <text evidence="10">The sequence shown here is derived from an EMBL/GenBank/DDBJ whole genome shotgun (WGS) entry which is preliminary data.</text>
</comment>
<dbReference type="GO" id="GO:0005524">
    <property type="term" value="F:ATP binding"/>
    <property type="evidence" value="ECO:0007669"/>
    <property type="project" value="UniProtKB-UniRule"/>
</dbReference>
<dbReference type="GO" id="GO:0005737">
    <property type="term" value="C:cytoplasm"/>
    <property type="evidence" value="ECO:0007669"/>
    <property type="project" value="TreeGrafter"/>
</dbReference>
<evidence type="ECO:0000256" key="8">
    <source>
        <dbReference type="HAMAP-Rule" id="MF_00165"/>
    </source>
</evidence>
<keyword evidence="2 8" id="KW-0808">Transferase</keyword>
<keyword evidence="4 8" id="KW-0547">Nucleotide-binding</keyword>
<name>A0A1F6BZ55_9BACT</name>
<dbReference type="EC" id="2.7.4.9" evidence="8"/>
<dbReference type="GO" id="GO:0006227">
    <property type="term" value="P:dUDP biosynthetic process"/>
    <property type="evidence" value="ECO:0007669"/>
    <property type="project" value="TreeGrafter"/>
</dbReference>
<evidence type="ECO:0000259" key="9">
    <source>
        <dbReference type="Pfam" id="PF02223"/>
    </source>
</evidence>
<evidence type="ECO:0000313" key="10">
    <source>
        <dbReference type="EMBL" id="OGG42103.1"/>
    </source>
</evidence>
<dbReference type="CDD" id="cd01672">
    <property type="entry name" value="TMPK"/>
    <property type="match status" value="1"/>
</dbReference>
<evidence type="ECO:0000256" key="5">
    <source>
        <dbReference type="ARBA" id="ARBA00022777"/>
    </source>
</evidence>
<dbReference type="PANTHER" id="PTHR10344">
    <property type="entry name" value="THYMIDYLATE KINASE"/>
    <property type="match status" value="1"/>
</dbReference>
<feature type="binding site" evidence="8">
    <location>
        <begin position="25"/>
        <end position="32"/>
    </location>
    <ligand>
        <name>ATP</name>
        <dbReference type="ChEBI" id="CHEBI:30616"/>
    </ligand>
</feature>
<evidence type="ECO:0000256" key="4">
    <source>
        <dbReference type="ARBA" id="ARBA00022741"/>
    </source>
</evidence>
<evidence type="ECO:0000256" key="1">
    <source>
        <dbReference type="ARBA" id="ARBA00009776"/>
    </source>
</evidence>
<feature type="domain" description="Thymidylate kinase-like" evidence="9">
    <location>
        <begin position="23"/>
        <end position="204"/>
    </location>
</feature>
<accession>A0A1F6BZ55</accession>
<evidence type="ECO:0000313" key="11">
    <source>
        <dbReference type="Proteomes" id="UP000176996"/>
    </source>
</evidence>
<keyword evidence="5 8" id="KW-0418">Kinase</keyword>
<dbReference type="SUPFAM" id="SSF52540">
    <property type="entry name" value="P-loop containing nucleoside triphosphate hydrolases"/>
    <property type="match status" value="1"/>
</dbReference>
<sequence>MIFKNLKGEVALETKHNASFFVFEGIDGSGKTTQANMLAEYLRQKGVEVLLTKEPTKETPESEKIRKVLRKELMISTKELQILFAEDRRAHLKNSVIPALESGKTVISDRYVFSSLAYGLQECEKQFLIQINENFILPTKTFMIDVSPAWGMEKMEKRGEKKEFFEEKEKLEKIRKEYNLLAKEFESIEIINGERPIQEIHQEIINILNKYIR</sequence>
<comment type="catalytic activity">
    <reaction evidence="7 8">
        <text>dTMP + ATP = dTDP + ADP</text>
        <dbReference type="Rhea" id="RHEA:13517"/>
        <dbReference type="ChEBI" id="CHEBI:30616"/>
        <dbReference type="ChEBI" id="CHEBI:58369"/>
        <dbReference type="ChEBI" id="CHEBI:63528"/>
        <dbReference type="ChEBI" id="CHEBI:456216"/>
        <dbReference type="EC" id="2.7.4.9"/>
    </reaction>
</comment>
<reference evidence="10 11" key="1">
    <citation type="journal article" date="2016" name="Nat. Commun.">
        <title>Thousands of microbial genomes shed light on interconnected biogeochemical processes in an aquifer system.</title>
        <authorList>
            <person name="Anantharaman K."/>
            <person name="Brown C.T."/>
            <person name="Hug L.A."/>
            <person name="Sharon I."/>
            <person name="Castelle C.J."/>
            <person name="Probst A.J."/>
            <person name="Thomas B.C."/>
            <person name="Singh A."/>
            <person name="Wilkins M.J."/>
            <person name="Karaoz U."/>
            <person name="Brodie E.L."/>
            <person name="Williams K.H."/>
            <person name="Hubbard S.S."/>
            <person name="Banfield J.F."/>
        </authorList>
    </citation>
    <scope>NUCLEOTIDE SEQUENCE [LARGE SCALE GENOMIC DNA]</scope>
</reference>
<dbReference type="AlphaFoldDB" id="A0A1F6BZ55"/>
<dbReference type="InterPro" id="IPR018094">
    <property type="entry name" value="Thymidylate_kinase"/>
</dbReference>
<dbReference type="PANTHER" id="PTHR10344:SF4">
    <property type="entry name" value="UMP-CMP KINASE 2, MITOCHONDRIAL"/>
    <property type="match status" value="1"/>
</dbReference>
<dbReference type="InterPro" id="IPR027417">
    <property type="entry name" value="P-loop_NTPase"/>
</dbReference>
<evidence type="ECO:0000256" key="6">
    <source>
        <dbReference type="ARBA" id="ARBA00022840"/>
    </source>
</evidence>
<evidence type="ECO:0000256" key="3">
    <source>
        <dbReference type="ARBA" id="ARBA00022727"/>
    </source>
</evidence>
<keyword evidence="6 8" id="KW-0067">ATP-binding</keyword>
<dbReference type="GO" id="GO:0006235">
    <property type="term" value="P:dTTP biosynthetic process"/>
    <property type="evidence" value="ECO:0007669"/>
    <property type="project" value="UniProtKB-UniRule"/>
</dbReference>
<dbReference type="Gene3D" id="3.40.50.300">
    <property type="entry name" value="P-loop containing nucleotide triphosphate hydrolases"/>
    <property type="match status" value="1"/>
</dbReference>
<dbReference type="STRING" id="1798471.A3A21_03655"/>
<organism evidence="10 11">
    <name type="scientific">Candidatus Jorgensenbacteria bacterium RIFCSPLOWO2_01_FULL_45_25b</name>
    <dbReference type="NCBI Taxonomy" id="1798471"/>
    <lineage>
        <taxon>Bacteria</taxon>
        <taxon>Candidatus Joergenseniibacteriota</taxon>
    </lineage>
</organism>